<dbReference type="Pfam" id="PF10531">
    <property type="entry name" value="SLBB"/>
    <property type="match status" value="6"/>
</dbReference>
<dbReference type="STRING" id="561061.SAMN05660862_2639"/>
<dbReference type="InterPro" id="IPR003715">
    <property type="entry name" value="Poly_export_N"/>
</dbReference>
<dbReference type="PANTHER" id="PTHR33619">
    <property type="entry name" value="POLYSACCHARIDE EXPORT PROTEIN GFCE-RELATED"/>
    <property type="match status" value="1"/>
</dbReference>
<dbReference type="AlphaFoldDB" id="A0A1X7K783"/>
<reference evidence="6 7" key="1">
    <citation type="submission" date="2017-04" db="EMBL/GenBank/DDBJ databases">
        <authorList>
            <person name="Afonso C.L."/>
            <person name="Miller P.J."/>
            <person name="Scott M.A."/>
            <person name="Spackman E."/>
            <person name="Goraichik I."/>
            <person name="Dimitrov K.M."/>
            <person name="Suarez D.L."/>
            <person name="Swayne D.E."/>
        </authorList>
    </citation>
    <scope>NUCLEOTIDE SEQUENCE [LARGE SCALE GENOMIC DNA]</scope>
    <source>
        <strain evidence="6 7">DSM 22418</strain>
    </source>
</reference>
<keyword evidence="7" id="KW-1185">Reference proteome</keyword>
<evidence type="ECO:0000259" key="5">
    <source>
        <dbReference type="Pfam" id="PF10531"/>
    </source>
</evidence>
<dbReference type="Gene3D" id="3.30.1950.10">
    <property type="entry name" value="wza like domain"/>
    <property type="match status" value="1"/>
</dbReference>
<evidence type="ECO:0000313" key="7">
    <source>
        <dbReference type="Proteomes" id="UP000192980"/>
    </source>
</evidence>
<feature type="domain" description="Soluble ligand binding" evidence="5">
    <location>
        <begin position="408"/>
        <end position="442"/>
    </location>
</feature>
<keyword evidence="1" id="KW-0732">Signal</keyword>
<gene>
    <name evidence="6" type="ORF">SAMN05660862_2639</name>
</gene>
<keyword evidence="3" id="KW-0812">Transmembrane</keyword>
<dbReference type="Gene3D" id="3.10.560.10">
    <property type="entry name" value="Outer membrane lipoprotein wza domain like"/>
    <property type="match status" value="6"/>
</dbReference>
<evidence type="ECO:0000256" key="1">
    <source>
        <dbReference type="ARBA" id="ARBA00022729"/>
    </source>
</evidence>
<keyword evidence="3" id="KW-0472">Membrane</keyword>
<feature type="domain" description="Polysaccharide export protein N-terminal" evidence="4">
    <location>
        <begin position="156"/>
        <end position="220"/>
    </location>
</feature>
<protein>
    <submittedName>
        <fullName evidence="6">Protein involved in polysaccharide export, contains SLBB domain of the beta-grasp fold</fullName>
    </submittedName>
</protein>
<dbReference type="OrthoDB" id="9808948at2"/>
<feature type="domain" description="Soluble ligand binding" evidence="5">
    <location>
        <begin position="328"/>
        <end position="369"/>
    </location>
</feature>
<dbReference type="Pfam" id="PF02563">
    <property type="entry name" value="Poly_export"/>
    <property type="match status" value="1"/>
</dbReference>
<proteinExistence type="predicted"/>
<evidence type="ECO:0000313" key="6">
    <source>
        <dbReference type="EMBL" id="SMG36560.1"/>
    </source>
</evidence>
<feature type="domain" description="Soluble ligand binding" evidence="5">
    <location>
        <begin position="241"/>
        <end position="285"/>
    </location>
</feature>
<dbReference type="RefSeq" id="WP_085473364.1">
    <property type="nucleotide sequence ID" value="NZ_FXAU01000004.1"/>
</dbReference>
<feature type="domain" description="Soluble ligand binding" evidence="5">
    <location>
        <begin position="593"/>
        <end position="638"/>
    </location>
</feature>
<feature type="transmembrane region" description="Helical" evidence="3">
    <location>
        <begin position="819"/>
        <end position="838"/>
    </location>
</feature>
<dbReference type="PANTHER" id="PTHR33619:SF3">
    <property type="entry name" value="POLYSACCHARIDE EXPORT PROTEIN GFCE-RELATED"/>
    <property type="match status" value="1"/>
</dbReference>
<accession>A0A1X7K783</accession>
<organism evidence="6 7">
    <name type="scientific">Sphingobacterium psychroaquaticum</name>
    <dbReference type="NCBI Taxonomy" id="561061"/>
    <lineage>
        <taxon>Bacteria</taxon>
        <taxon>Pseudomonadati</taxon>
        <taxon>Bacteroidota</taxon>
        <taxon>Sphingobacteriia</taxon>
        <taxon>Sphingobacteriales</taxon>
        <taxon>Sphingobacteriaceae</taxon>
        <taxon>Sphingobacterium</taxon>
    </lineage>
</organism>
<dbReference type="InterPro" id="IPR019554">
    <property type="entry name" value="Soluble_ligand-bd"/>
</dbReference>
<feature type="domain" description="Soluble ligand binding" evidence="5">
    <location>
        <begin position="740"/>
        <end position="781"/>
    </location>
</feature>
<feature type="compositionally biased region" description="Polar residues" evidence="2">
    <location>
        <begin position="83"/>
        <end position="98"/>
    </location>
</feature>
<dbReference type="Proteomes" id="UP000192980">
    <property type="component" value="Unassembled WGS sequence"/>
</dbReference>
<evidence type="ECO:0000259" key="4">
    <source>
        <dbReference type="Pfam" id="PF02563"/>
    </source>
</evidence>
<sequence>MRRLFVLCFTLCCLIQLKGQVNVSSLKVDNLSDAQIEQYVKQAELMGYSDAQLPDFARAQGISATEVKKLQDRLQRIKKNKQSESQVSAKSNNSQGSGRQVLGDPSARGRNRFLSEVDSLRFMQDSLLAVGKPKVFGADLFKNNAITFEPNLRMATPSSYVIGPDDELLLDITGDNEVSYKLPVSPEGNIKVEYVGVINVSGLSISAARSKISQRLSSVYGAINSGRTKVDVNIGNIRSIRVTLTGAVTKPGTYTLPSLATVFNALYASGGPAENGSYRDVQVIRNNHVVSRIDIYDFLVNGLQKGNIRLQDQDVIHIPVYANRVQFEGEVKRPAIFEIVKGESLQDVLNYAGGFGENAYSAKIKVFQKTDRERKISDIYADQFADYEPKNGDNFLAEELLDRYENRVSILGAVFRPGVYGLENGMTLRELLEKAQGVREDAFMERGLINRLAADNTLQLVNFNVRAVLDGKVADIILMREDKISISSIFDLRDEYKFIVQGQVRRPGEFPYAVNATLGDVIQKAGGLTEEAKNARIEIARRIRNRDAQDTVSSNIILVNIRNGKLEDSSIVLKPYDVVSVLGDANYRVQRQVKIEGEVLYPGIYTINREDERISDVITRAGGLTAYAYTEGASLRRTGTSKLKAEIKKEKELRKTELGSEAAVHGFDEEDDALNIGGNRATKQALSKVSQSGAVEAVVAEPSDLVGIELHKVLAKPYQREDLLLLDGDIITVPKELQTVRVVGEVLNPNNVVYVKGKSLSYYVNQAGGFTSEALKKKVFVQYANGAVKGRSGNYPEVKPGAEIVVPKRAPREKLNAQGWIGLGTGVASLAAIIVSLLR</sequence>
<dbReference type="GO" id="GO:0015159">
    <property type="term" value="F:polysaccharide transmembrane transporter activity"/>
    <property type="evidence" value="ECO:0007669"/>
    <property type="project" value="InterPro"/>
</dbReference>
<dbReference type="EMBL" id="FXAU01000004">
    <property type="protein sequence ID" value="SMG36560.1"/>
    <property type="molecule type" value="Genomic_DNA"/>
</dbReference>
<feature type="domain" description="Soluble ligand binding" evidence="5">
    <location>
        <begin position="500"/>
        <end position="545"/>
    </location>
</feature>
<name>A0A1X7K783_9SPHI</name>
<evidence type="ECO:0000256" key="3">
    <source>
        <dbReference type="SAM" id="Phobius"/>
    </source>
</evidence>
<feature type="region of interest" description="Disordered" evidence="2">
    <location>
        <begin position="79"/>
        <end position="107"/>
    </location>
</feature>
<evidence type="ECO:0000256" key="2">
    <source>
        <dbReference type="SAM" id="MobiDB-lite"/>
    </source>
</evidence>
<dbReference type="InterPro" id="IPR049712">
    <property type="entry name" value="Poly_export"/>
</dbReference>
<keyword evidence="3" id="KW-1133">Transmembrane helix</keyword>